<dbReference type="InterPro" id="IPR050417">
    <property type="entry name" value="Sugar_Epim/Isomerase"/>
</dbReference>
<dbReference type="GO" id="GO:0008903">
    <property type="term" value="F:hydroxypyruvate isomerase activity"/>
    <property type="evidence" value="ECO:0007669"/>
    <property type="project" value="TreeGrafter"/>
</dbReference>
<proteinExistence type="predicted"/>
<reference evidence="3" key="1">
    <citation type="submission" date="2018-05" db="EMBL/GenBank/DDBJ databases">
        <authorList>
            <person name="Lanie J.A."/>
            <person name="Ng W.-L."/>
            <person name="Kazmierczak K.M."/>
            <person name="Andrzejewski T.M."/>
            <person name="Davidsen T.M."/>
            <person name="Wayne K.J."/>
            <person name="Tettelin H."/>
            <person name="Glass J.I."/>
            <person name="Rusch D."/>
            <person name="Podicherti R."/>
            <person name="Tsui H.-C.T."/>
            <person name="Winkler M.E."/>
        </authorList>
    </citation>
    <scope>NUCLEOTIDE SEQUENCE</scope>
</reference>
<evidence type="ECO:0000259" key="2">
    <source>
        <dbReference type="Pfam" id="PF01261"/>
    </source>
</evidence>
<dbReference type="InterPro" id="IPR013022">
    <property type="entry name" value="Xyl_isomerase-like_TIM-brl"/>
</dbReference>
<dbReference type="Gene3D" id="3.20.20.150">
    <property type="entry name" value="Divalent-metal-dependent TIM barrel enzymes"/>
    <property type="match status" value="1"/>
</dbReference>
<dbReference type="PIRSF" id="PIRSF006241">
    <property type="entry name" value="HyI"/>
    <property type="match status" value="1"/>
</dbReference>
<dbReference type="AlphaFoldDB" id="A0A382HPJ9"/>
<protein>
    <recommendedName>
        <fullName evidence="2">Xylose isomerase-like TIM barrel domain-containing protein</fullName>
    </recommendedName>
</protein>
<name>A0A382HPJ9_9ZZZZ</name>
<dbReference type="EMBL" id="UINC01062506">
    <property type="protein sequence ID" value="SVB89200.1"/>
    <property type="molecule type" value="Genomic_DNA"/>
</dbReference>
<dbReference type="Pfam" id="PF01261">
    <property type="entry name" value="AP_endonuc_2"/>
    <property type="match status" value="1"/>
</dbReference>
<dbReference type="PANTHER" id="PTHR43489">
    <property type="entry name" value="ISOMERASE"/>
    <property type="match status" value="1"/>
</dbReference>
<organism evidence="3">
    <name type="scientific">marine metagenome</name>
    <dbReference type="NCBI Taxonomy" id="408172"/>
    <lineage>
        <taxon>unclassified sequences</taxon>
        <taxon>metagenomes</taxon>
        <taxon>ecological metagenomes</taxon>
    </lineage>
</organism>
<feature type="domain" description="Xylose isomerase-like TIM barrel" evidence="2">
    <location>
        <begin position="22"/>
        <end position="252"/>
    </location>
</feature>
<dbReference type="GO" id="GO:0046487">
    <property type="term" value="P:glyoxylate metabolic process"/>
    <property type="evidence" value="ECO:0007669"/>
    <property type="project" value="TreeGrafter"/>
</dbReference>
<dbReference type="InterPro" id="IPR036237">
    <property type="entry name" value="Xyl_isomerase-like_sf"/>
</dbReference>
<accession>A0A382HPJ9</accession>
<sequence length="257" mass="28887">MPKFSANLGYLWKDLPLPEAIHAAKNAGFDAVECHEPYQYPAEEVHEALIDTGFQMLGLNTRRGEPDLGERGLAAVPGRETDARNIIDEAIEYAVGIHCKNIHVIAGKTQRTPDAEETFQKNLTYAAQKASNHGKTILIEPLNLLDNPGYHLSTLDEALVTLEAVNHPSLKIMFDCYHLQIMQGNLLQRLQRHLPKIGHIQFANAPGRTEPDKGEINFPWLFAEIDRIGWNGFLGAEYIPLEKTEESLGWLQIFKRS</sequence>
<dbReference type="InterPro" id="IPR026040">
    <property type="entry name" value="HyI-like"/>
</dbReference>
<gene>
    <name evidence="3" type="ORF">METZ01_LOCUS242054</name>
</gene>
<dbReference type="SUPFAM" id="SSF51658">
    <property type="entry name" value="Xylose isomerase-like"/>
    <property type="match status" value="1"/>
</dbReference>
<dbReference type="PANTHER" id="PTHR43489:SF6">
    <property type="entry name" value="HYDROXYPYRUVATE ISOMERASE-RELATED"/>
    <property type="match status" value="1"/>
</dbReference>
<evidence type="ECO:0000313" key="3">
    <source>
        <dbReference type="EMBL" id="SVB89200.1"/>
    </source>
</evidence>
<keyword evidence="1" id="KW-0413">Isomerase</keyword>
<dbReference type="FunFam" id="3.20.20.150:FF:000007">
    <property type="entry name" value="Hydroxypyruvate isomerase"/>
    <property type="match status" value="1"/>
</dbReference>
<evidence type="ECO:0000256" key="1">
    <source>
        <dbReference type="ARBA" id="ARBA00023235"/>
    </source>
</evidence>